<gene>
    <name evidence="2" type="ORF">L195_g012047</name>
</gene>
<evidence type="ECO:0000256" key="1">
    <source>
        <dbReference type="SAM" id="SignalP"/>
    </source>
</evidence>
<comment type="caution">
    <text evidence="2">The sequence shown here is derived from an EMBL/GenBank/DDBJ whole genome shotgun (WGS) entry which is preliminary data.</text>
</comment>
<feature type="signal peptide" evidence="1">
    <location>
        <begin position="1"/>
        <end position="21"/>
    </location>
</feature>
<dbReference type="GO" id="GO:0006970">
    <property type="term" value="P:response to osmotic stress"/>
    <property type="evidence" value="ECO:0007669"/>
    <property type="project" value="InterPro"/>
</dbReference>
<proteinExistence type="predicted"/>
<reference evidence="2 3" key="2">
    <citation type="journal article" date="2017" name="Front. Plant Sci.">
        <title>Gene Classification and Mining of Molecular Markers Useful in Red Clover (Trifolium pratense) Breeding.</title>
        <authorList>
            <person name="Istvanek J."/>
            <person name="Dluhosova J."/>
            <person name="Dluhos P."/>
            <person name="Patkova L."/>
            <person name="Nedelnik J."/>
            <person name="Repkova J."/>
        </authorList>
    </citation>
    <scope>NUCLEOTIDE SEQUENCE [LARGE SCALE GENOMIC DNA]</scope>
    <source>
        <strain evidence="3">cv. Tatra</strain>
        <tissue evidence="2">Young leaves</tissue>
    </source>
</reference>
<dbReference type="PANTHER" id="PTHR37180">
    <property type="entry name" value="PRECURSOR OF CEP14"/>
    <property type="match status" value="1"/>
</dbReference>
<dbReference type="PROSITE" id="PS51257">
    <property type="entry name" value="PROKAR_LIPOPROTEIN"/>
    <property type="match status" value="1"/>
</dbReference>
<dbReference type="EMBL" id="ASHM01007600">
    <property type="protein sequence ID" value="PNY15353.1"/>
    <property type="molecule type" value="Genomic_DNA"/>
</dbReference>
<reference evidence="2 3" key="1">
    <citation type="journal article" date="2014" name="Am. J. Bot.">
        <title>Genome assembly and annotation for red clover (Trifolium pratense; Fabaceae).</title>
        <authorList>
            <person name="Istvanek J."/>
            <person name="Jaros M."/>
            <person name="Krenek A."/>
            <person name="Repkova J."/>
        </authorList>
    </citation>
    <scope>NUCLEOTIDE SEQUENCE [LARGE SCALE GENOMIC DNA]</scope>
    <source>
        <strain evidence="3">cv. Tatra</strain>
        <tissue evidence="2">Young leaves</tissue>
    </source>
</reference>
<evidence type="ECO:0000313" key="3">
    <source>
        <dbReference type="Proteomes" id="UP000236291"/>
    </source>
</evidence>
<organism evidence="2 3">
    <name type="scientific">Trifolium pratense</name>
    <name type="common">Red clover</name>
    <dbReference type="NCBI Taxonomy" id="57577"/>
    <lineage>
        <taxon>Eukaryota</taxon>
        <taxon>Viridiplantae</taxon>
        <taxon>Streptophyta</taxon>
        <taxon>Embryophyta</taxon>
        <taxon>Tracheophyta</taxon>
        <taxon>Spermatophyta</taxon>
        <taxon>Magnoliopsida</taxon>
        <taxon>eudicotyledons</taxon>
        <taxon>Gunneridae</taxon>
        <taxon>Pentapetalae</taxon>
        <taxon>rosids</taxon>
        <taxon>fabids</taxon>
        <taxon>Fabales</taxon>
        <taxon>Fabaceae</taxon>
        <taxon>Papilionoideae</taxon>
        <taxon>50 kb inversion clade</taxon>
        <taxon>NPAAA clade</taxon>
        <taxon>Hologalegina</taxon>
        <taxon>IRL clade</taxon>
        <taxon>Trifolieae</taxon>
        <taxon>Trifolium</taxon>
    </lineage>
</organism>
<dbReference type="Proteomes" id="UP000236291">
    <property type="component" value="Unassembled WGS sequence"/>
</dbReference>
<evidence type="ECO:0000313" key="2">
    <source>
        <dbReference type="EMBL" id="PNY15353.1"/>
    </source>
</evidence>
<dbReference type="PANTHER" id="PTHR37180:SF2">
    <property type="entry name" value="PRECURSOR OF CEP14"/>
    <property type="match status" value="1"/>
</dbReference>
<keyword evidence="1" id="KW-0732">Signal</keyword>
<dbReference type="Gramene" id="Tp57577_TGAC_v2_mRNA6967">
    <property type="protein sequence ID" value="Tp57577_TGAC_v2_mRNA6967"/>
    <property type="gene ID" value="Tp57577_TGAC_v2_gene6728"/>
</dbReference>
<dbReference type="AlphaFoldDB" id="A0A2K3PJ89"/>
<sequence length="100" mass="10767">MARSSSSLLVLLVLFSSLCSCFEGRKLVVGAEKQWKNMNKKPPLKDDSSFLSALPKGTVPSSAPTKKGHAVDVDEKLIERHLISVDQILIVSVPSPGIGH</sequence>
<protein>
    <submittedName>
        <fullName evidence="2">Uncharacterized protein</fullName>
    </submittedName>
</protein>
<accession>A0A2K3PJ89</accession>
<dbReference type="InterPro" id="IPR038930">
    <property type="entry name" value="CEP13/CEP14"/>
</dbReference>
<feature type="chain" id="PRO_5014335514" evidence="1">
    <location>
        <begin position="22"/>
        <end position="100"/>
    </location>
</feature>
<name>A0A2K3PJ89_TRIPR</name>
<dbReference type="GO" id="GO:0006995">
    <property type="term" value="P:cellular response to nitrogen starvation"/>
    <property type="evidence" value="ECO:0007669"/>
    <property type="project" value="InterPro"/>
</dbReference>